<dbReference type="AlphaFoldDB" id="A0AAU9QWN0"/>
<reference evidence="1" key="1">
    <citation type="submission" date="2022-01" db="EMBL/GenBank/DDBJ databases">
        <authorList>
            <person name="Lagorce A."/>
        </authorList>
    </citation>
    <scope>NUCLEOTIDE SEQUENCE</scope>
    <source>
        <strain evidence="1">Th15_F1_A12</strain>
    </source>
</reference>
<dbReference type="EMBL" id="CAKMUD010000130">
    <property type="protein sequence ID" value="CAH1603576.1"/>
    <property type="molecule type" value="Genomic_DNA"/>
</dbReference>
<evidence type="ECO:0000313" key="2">
    <source>
        <dbReference type="Proteomes" id="UP001295462"/>
    </source>
</evidence>
<comment type="caution">
    <text evidence="1">The sequence shown here is derived from an EMBL/GenBank/DDBJ whole genome shotgun (WGS) entry which is preliminary data.</text>
</comment>
<organism evidence="1 2">
    <name type="scientific">Vibrio jasicida</name>
    <dbReference type="NCBI Taxonomy" id="766224"/>
    <lineage>
        <taxon>Bacteria</taxon>
        <taxon>Pseudomonadati</taxon>
        <taxon>Pseudomonadota</taxon>
        <taxon>Gammaproteobacteria</taxon>
        <taxon>Vibrionales</taxon>
        <taxon>Vibrionaceae</taxon>
        <taxon>Vibrio</taxon>
    </lineage>
</organism>
<proteinExistence type="predicted"/>
<name>A0AAU9QWN0_9VIBR</name>
<evidence type="ECO:0008006" key="3">
    <source>
        <dbReference type="Google" id="ProtNLM"/>
    </source>
</evidence>
<gene>
    <name evidence="1" type="ORF">THF1A12_720008</name>
</gene>
<evidence type="ECO:0000313" key="1">
    <source>
        <dbReference type="EMBL" id="CAH1603576.1"/>
    </source>
</evidence>
<protein>
    <recommendedName>
        <fullName evidence="3">HNH endonuclease</fullName>
    </recommendedName>
</protein>
<accession>A0AAU9QWN0</accession>
<dbReference type="Proteomes" id="UP001295462">
    <property type="component" value="Unassembled WGS sequence"/>
</dbReference>
<sequence>MAVYCIYSNQLMSSADISREHIIPLSMGGMDGFEIPVGKEINKKVGSKIDGKVSNDPFIALDRKNAQVKGHSGKLAQPVWKNVKVGDEKQPLQIRFNAPGETEHWCPKTKTTVDTSSLAGKKGEIQLKVDIIPPLLFVAKVALAAGYYVYGDIFKNNADITSLQDLVNIEPKNQEKVLSSSRLRFIDRFQHEEKDIGDYLMFKEIGELKSCSTVTLMQHQDGFVVAVSILGKFLGAVDVDAQMNDFPNEGNHRQGHVVFLDRENGIETMSFYDAVCIVGERYGLQPQNC</sequence>